<reference evidence="1 2" key="1">
    <citation type="submission" date="2023-02" db="EMBL/GenBank/DDBJ databases">
        <title>LHISI_Scaffold_Assembly.</title>
        <authorList>
            <person name="Stuart O.P."/>
            <person name="Cleave R."/>
            <person name="Magrath M.J.L."/>
            <person name="Mikheyev A.S."/>
        </authorList>
    </citation>
    <scope>NUCLEOTIDE SEQUENCE [LARGE SCALE GENOMIC DNA]</scope>
    <source>
        <strain evidence="1">Daus_M_001</strain>
        <tissue evidence="1">Leg muscle</tissue>
    </source>
</reference>
<keyword evidence="2" id="KW-1185">Reference proteome</keyword>
<sequence>MSFGATENDFHLTPRRWRCTGNRELPTGMCDCGVLDLVTRGRQTARVIATAEATSCILGGGCLFNERLFHRIRFGPFAVDELCAAHFSGVCVALEEAMNLFIGCSRIPCPLLTVPQTTDVRDPNQVFAHDVYWQFLEKEIPAGTTVFNVDIKVQFNNLQFDMPDFVIVGFQTNRQNFAEQYVHASMFDHCNVSNIFVKNGRNEIFPKYNWNLDIENDRCLKVLLFSRLTSLLKELAQRDCPFLRLVWILSCHSSSTRSHTKRESTCWAFVSSSSCRDDPLLASTLDSLMQLVDDTLDNLDSWSGGGVAVHCTHGFLYTPGIPGLNSSCHPVVITRVAPAMAPRSGMELLALGSPYFPAEPTTECITSLVVHTFCVVPHDTTKTRNNFYPKFAGRATELSDVRQIYLVFHWFSFKCHAMLVGSCRSGYVILATVPAVSDVLQLIFKKFTVQITTPLQAYFNGLSYSETNTLWLARMWWAGPTASWLRIQAPGKPVLIEYSKHEDAVPLDSPLISLRTAERNFFREGEACDRI</sequence>
<name>A0ABQ9GI16_9NEOP</name>
<dbReference type="EMBL" id="JARBHB010000012">
    <property type="protein sequence ID" value="KAJ8871679.1"/>
    <property type="molecule type" value="Genomic_DNA"/>
</dbReference>
<comment type="caution">
    <text evidence="1">The sequence shown here is derived from an EMBL/GenBank/DDBJ whole genome shotgun (WGS) entry which is preliminary data.</text>
</comment>
<accession>A0ABQ9GI16</accession>
<protein>
    <submittedName>
        <fullName evidence="1">Uncharacterized protein</fullName>
    </submittedName>
</protein>
<evidence type="ECO:0000313" key="1">
    <source>
        <dbReference type="EMBL" id="KAJ8871679.1"/>
    </source>
</evidence>
<evidence type="ECO:0000313" key="2">
    <source>
        <dbReference type="Proteomes" id="UP001159363"/>
    </source>
</evidence>
<proteinExistence type="predicted"/>
<gene>
    <name evidence="1" type="ORF">PR048_028006</name>
</gene>
<dbReference type="Proteomes" id="UP001159363">
    <property type="component" value="Chromosome 11"/>
</dbReference>
<organism evidence="1 2">
    <name type="scientific">Dryococelus australis</name>
    <dbReference type="NCBI Taxonomy" id="614101"/>
    <lineage>
        <taxon>Eukaryota</taxon>
        <taxon>Metazoa</taxon>
        <taxon>Ecdysozoa</taxon>
        <taxon>Arthropoda</taxon>
        <taxon>Hexapoda</taxon>
        <taxon>Insecta</taxon>
        <taxon>Pterygota</taxon>
        <taxon>Neoptera</taxon>
        <taxon>Polyneoptera</taxon>
        <taxon>Phasmatodea</taxon>
        <taxon>Verophasmatodea</taxon>
        <taxon>Anareolatae</taxon>
        <taxon>Phasmatidae</taxon>
        <taxon>Eurycanthinae</taxon>
        <taxon>Dryococelus</taxon>
    </lineage>
</organism>